<dbReference type="InterPro" id="IPR001048">
    <property type="entry name" value="Asp/Glu/Uridylate_kinase"/>
</dbReference>
<comment type="catalytic activity">
    <reaction evidence="7 9">
        <text>L-aspartate + ATP = 4-phospho-L-aspartate + ADP</text>
        <dbReference type="Rhea" id="RHEA:23776"/>
        <dbReference type="ChEBI" id="CHEBI:29991"/>
        <dbReference type="ChEBI" id="CHEBI:30616"/>
        <dbReference type="ChEBI" id="CHEBI:57535"/>
        <dbReference type="ChEBI" id="CHEBI:456216"/>
        <dbReference type="EC" id="2.7.2.4"/>
    </reaction>
</comment>
<dbReference type="InterPro" id="IPR005260">
    <property type="entry name" value="Asp_kin_monofn"/>
</dbReference>
<dbReference type="InterPro" id="IPR001341">
    <property type="entry name" value="Asp_kinase"/>
</dbReference>
<dbReference type="InterPro" id="IPR036393">
    <property type="entry name" value="AceGlu_kinase-like_sf"/>
</dbReference>
<dbReference type="CDD" id="cd04912">
    <property type="entry name" value="ACT_AKiii-LysC-EC-like_1"/>
    <property type="match status" value="1"/>
</dbReference>
<keyword evidence="10" id="KW-0028">Amino-acid biosynthesis</keyword>
<feature type="domain" description="Aspartate/glutamate/uridylate kinase" evidence="11">
    <location>
        <begin position="2"/>
        <end position="276"/>
    </location>
</feature>
<dbReference type="InterPro" id="IPR054352">
    <property type="entry name" value="ACT_Aspartokinase"/>
</dbReference>
<keyword evidence="3 9" id="KW-0808">Transferase</keyword>
<evidence type="ECO:0000313" key="13">
    <source>
        <dbReference type="EMBL" id="ETK11269.1"/>
    </source>
</evidence>
<comment type="caution">
    <text evidence="13">The sequence shown here is derived from an EMBL/GenBank/DDBJ whole genome shotgun (WGS) entry which is preliminary data.</text>
</comment>
<keyword evidence="4 8" id="KW-0547">Nucleotide-binding</keyword>
<accession>W2CVQ4</accession>
<dbReference type="GO" id="GO:0005524">
    <property type="term" value="F:ATP binding"/>
    <property type="evidence" value="ECO:0007669"/>
    <property type="project" value="UniProtKB-KW"/>
</dbReference>
<dbReference type="PIRSF" id="PIRSF000726">
    <property type="entry name" value="Asp_kin"/>
    <property type="match status" value="1"/>
</dbReference>
<evidence type="ECO:0000259" key="11">
    <source>
        <dbReference type="Pfam" id="PF00696"/>
    </source>
</evidence>
<dbReference type="Proteomes" id="UP000034980">
    <property type="component" value="Unassembled WGS sequence"/>
</dbReference>
<feature type="binding site" evidence="8">
    <location>
        <position position="230"/>
    </location>
    <ligand>
        <name>ATP</name>
        <dbReference type="ChEBI" id="CHEBI:30616"/>
    </ligand>
</feature>
<comment type="pathway">
    <text evidence="1 10">Amino-acid biosynthesis; L-lysine biosynthesis via DAP pathway; (S)-tetrahydrodipicolinate from L-aspartate: step 1/4.</text>
</comment>
<dbReference type="PANTHER" id="PTHR21499:SF59">
    <property type="entry name" value="ASPARTOKINASE"/>
    <property type="match status" value="1"/>
</dbReference>
<evidence type="ECO:0000259" key="12">
    <source>
        <dbReference type="Pfam" id="PF22468"/>
    </source>
</evidence>
<dbReference type="GO" id="GO:0009090">
    <property type="term" value="P:homoserine biosynthetic process"/>
    <property type="evidence" value="ECO:0007669"/>
    <property type="project" value="TreeGrafter"/>
</dbReference>
<dbReference type="SUPFAM" id="SSF55021">
    <property type="entry name" value="ACT-like"/>
    <property type="match status" value="2"/>
</dbReference>
<dbReference type="UniPathway" id="UPA00034">
    <property type="reaction ID" value="UER00015"/>
</dbReference>
<comment type="pathway">
    <text evidence="10">Amino-acid biosynthesis; L-methionine biosynthesis via de novo pathway; L-homoserine from L-aspartate: step 1/3.</text>
</comment>
<evidence type="ECO:0000256" key="2">
    <source>
        <dbReference type="ARBA" id="ARBA00010122"/>
    </source>
</evidence>
<sequence>MNVLKFGGTSVGSAERIKNVARLITTGDEPRIVVLSAMAGTTNALVEIADYLYKKNPDGANEVINRLSLKYAEAINDLYATPEYRQRAEESVTAHFDLIRSLIKDMFTSFEERIILARGELMSTEMMHLYLAEQGIASTPLSALDFMRTDKNAEPDAFFIKENLLNLLDQYPDEKLFITEGYICRNAYGEIDNLQRGGSDYTASLIGAAVRASEVQIWTDIDGMHNNDPRIVEGTTPVHRLNFDEAAELAYFGAKILHPTCILPAKQSNIPVRLLNTMQPDAPGTLISNETDRGTIKAVAAKDNITAIWIKSGRMLLATGFMRKVFETFENHRTPVDMVTTSEVGISVTIDNPKHLEEIVDDLKRYGTVTVDRDLVIVCVVGDLSWQHLGLEVRIISALRDIPVRMISYGGSNYNLSLLIPAADKARALQALSRHLFDAPEATAEQ</sequence>
<dbReference type="UniPathway" id="UPA00051">
    <property type="reaction ID" value="UER00462"/>
</dbReference>
<dbReference type="SUPFAM" id="SSF53633">
    <property type="entry name" value="Carbamate kinase-like"/>
    <property type="match status" value="1"/>
</dbReference>
<feature type="binding site" evidence="8">
    <location>
        <begin position="5"/>
        <end position="8"/>
    </location>
    <ligand>
        <name>ATP</name>
        <dbReference type="ChEBI" id="CHEBI:30616"/>
    </ligand>
</feature>
<protein>
    <recommendedName>
        <fullName evidence="9">Aspartokinase</fullName>
        <ecNumber evidence="9">2.7.2.4</ecNumber>
    </recommendedName>
</protein>
<dbReference type="UniPathway" id="UPA00050">
    <property type="reaction ID" value="UER00461"/>
</dbReference>
<comment type="similarity">
    <text evidence="2 9">Belongs to the aspartokinase family.</text>
</comment>
<keyword evidence="6 8" id="KW-0067">ATP-binding</keyword>
<evidence type="ECO:0000256" key="9">
    <source>
        <dbReference type="RuleBase" id="RU003448"/>
    </source>
</evidence>
<dbReference type="CDD" id="cd04243">
    <property type="entry name" value="AAK_AK-HSDH-like"/>
    <property type="match status" value="1"/>
</dbReference>
<evidence type="ECO:0000256" key="7">
    <source>
        <dbReference type="ARBA" id="ARBA00047872"/>
    </source>
</evidence>
<dbReference type="EMBL" id="AYYF01001583">
    <property type="protein sequence ID" value="ETK11269.1"/>
    <property type="molecule type" value="Genomic_DNA"/>
</dbReference>
<evidence type="ECO:0000256" key="10">
    <source>
        <dbReference type="RuleBase" id="RU004249"/>
    </source>
</evidence>
<reference evidence="13 14" key="1">
    <citation type="submission" date="2013-11" db="EMBL/GenBank/DDBJ databases">
        <title>Single cell genomics of uncultured Tannerella BU063 (oral taxon 286).</title>
        <authorList>
            <person name="Beall C.J."/>
            <person name="Campbell A.G."/>
            <person name="Griffen A.L."/>
            <person name="Podar M."/>
            <person name="Leys E.J."/>
        </authorList>
    </citation>
    <scope>NUCLEOTIDE SEQUENCE [LARGE SCALE GENOMIC DNA]</scope>
    <source>
        <strain evidence="13">Cell 8/11</strain>
    </source>
</reference>
<comment type="pathway">
    <text evidence="10">Amino-acid biosynthesis; L-threonine biosynthesis; L-threonine from L-aspartate: step 1/5.</text>
</comment>
<evidence type="ECO:0000313" key="14">
    <source>
        <dbReference type="Proteomes" id="UP000034980"/>
    </source>
</evidence>
<evidence type="ECO:0000256" key="5">
    <source>
        <dbReference type="ARBA" id="ARBA00022777"/>
    </source>
</evidence>
<dbReference type="Gene3D" id="3.30.70.260">
    <property type="match status" value="2"/>
</dbReference>
<dbReference type="GO" id="GO:0004072">
    <property type="term" value="F:aspartate kinase activity"/>
    <property type="evidence" value="ECO:0007669"/>
    <property type="project" value="UniProtKB-EC"/>
</dbReference>
<feature type="binding site" evidence="8">
    <location>
        <position position="42"/>
    </location>
    <ligand>
        <name>substrate</name>
    </ligand>
</feature>
<dbReference type="Gene3D" id="3.40.1160.10">
    <property type="entry name" value="Acetylglutamate kinase-like"/>
    <property type="match status" value="1"/>
</dbReference>
<dbReference type="GO" id="GO:0009088">
    <property type="term" value="P:threonine biosynthetic process"/>
    <property type="evidence" value="ECO:0007669"/>
    <property type="project" value="UniProtKB-UniPathway"/>
</dbReference>
<dbReference type="GO" id="GO:0009089">
    <property type="term" value="P:lysine biosynthetic process via diaminopimelate"/>
    <property type="evidence" value="ECO:0007669"/>
    <property type="project" value="UniProtKB-UniPathway"/>
</dbReference>
<evidence type="ECO:0000256" key="1">
    <source>
        <dbReference type="ARBA" id="ARBA00004766"/>
    </source>
</evidence>
<proteinExistence type="inferred from homology"/>
<feature type="domain" description="Aspartokinase ACT" evidence="12">
    <location>
        <begin position="378"/>
        <end position="435"/>
    </location>
</feature>
<gene>
    <name evidence="13" type="ORF">T235_16240</name>
</gene>
<dbReference type="PANTHER" id="PTHR21499">
    <property type="entry name" value="ASPARTATE KINASE"/>
    <property type="match status" value="1"/>
</dbReference>
<keyword evidence="5 9" id="KW-0418">Kinase</keyword>
<evidence type="ECO:0000256" key="8">
    <source>
        <dbReference type="PIRSR" id="PIRSR000726-1"/>
    </source>
</evidence>
<evidence type="ECO:0000256" key="6">
    <source>
        <dbReference type="ARBA" id="ARBA00022840"/>
    </source>
</evidence>
<dbReference type="Pfam" id="PF22468">
    <property type="entry name" value="ACT_9"/>
    <property type="match status" value="1"/>
</dbReference>
<dbReference type="PROSITE" id="PS00324">
    <property type="entry name" value="ASPARTOKINASE"/>
    <property type="match status" value="1"/>
</dbReference>
<dbReference type="AlphaFoldDB" id="W2CVQ4"/>
<name>W2CVQ4_9BACT</name>
<dbReference type="PATRIC" id="fig|1411915.3.peg.1961"/>
<dbReference type="Pfam" id="PF00696">
    <property type="entry name" value="AA_kinase"/>
    <property type="match status" value="1"/>
</dbReference>
<evidence type="ECO:0000256" key="4">
    <source>
        <dbReference type="ARBA" id="ARBA00022741"/>
    </source>
</evidence>
<dbReference type="InterPro" id="IPR018042">
    <property type="entry name" value="Aspartate_kinase_CS"/>
</dbReference>
<dbReference type="NCBIfam" id="TIGR00657">
    <property type="entry name" value="asp_kinases"/>
    <property type="match status" value="1"/>
</dbReference>
<dbReference type="EC" id="2.7.2.4" evidence="9"/>
<organism evidence="13 14">
    <name type="scientific">Tannerella sp. oral taxon BU063 isolate Cell 8/11</name>
    <dbReference type="NCBI Taxonomy" id="1411915"/>
    <lineage>
        <taxon>Bacteria</taxon>
        <taxon>Pseudomonadati</taxon>
        <taxon>Bacteroidota</taxon>
        <taxon>Bacteroidia</taxon>
        <taxon>Bacteroidales</taxon>
        <taxon>Tannerellaceae</taxon>
        <taxon>Tannerella</taxon>
    </lineage>
</organism>
<feature type="binding site" evidence="8">
    <location>
        <begin position="219"/>
        <end position="220"/>
    </location>
    <ligand>
        <name>ATP</name>
        <dbReference type="ChEBI" id="CHEBI:30616"/>
    </ligand>
</feature>
<evidence type="ECO:0000256" key="3">
    <source>
        <dbReference type="ARBA" id="ARBA00022679"/>
    </source>
</evidence>
<dbReference type="InterPro" id="IPR045865">
    <property type="entry name" value="ACT-like_dom_sf"/>
</dbReference>
<dbReference type="GO" id="GO:0005829">
    <property type="term" value="C:cytosol"/>
    <property type="evidence" value="ECO:0007669"/>
    <property type="project" value="TreeGrafter"/>
</dbReference>
<feature type="binding site" evidence="8">
    <location>
        <position position="120"/>
    </location>
    <ligand>
        <name>substrate</name>
    </ligand>
</feature>